<dbReference type="RefSeq" id="WP_098665778.1">
    <property type="nucleotide sequence ID" value="NZ_NVDG01000023.1"/>
</dbReference>
<protein>
    <submittedName>
        <fullName evidence="1">Uncharacterized protein</fullName>
    </submittedName>
</protein>
<evidence type="ECO:0000313" key="1">
    <source>
        <dbReference type="EMBL" id="PFU42229.1"/>
    </source>
</evidence>
<proteinExistence type="predicted"/>
<accession>A0A2B3U6X5</accession>
<dbReference type="AlphaFoldDB" id="A0A2B3U6X5"/>
<name>A0A2B3U6X5_BACCE</name>
<dbReference type="Proteomes" id="UP000224076">
    <property type="component" value="Unassembled WGS sequence"/>
</dbReference>
<evidence type="ECO:0000313" key="2">
    <source>
        <dbReference type="Proteomes" id="UP000224076"/>
    </source>
</evidence>
<sequence length="85" mass="9873">MRLTKDVIQKLLDLNEGFAKTTDFVDRNFKETNHYLIKGGKLLIRSTGKTSWADSRFDNNTIADIDQTRRFLRKVIDVLKTEGIK</sequence>
<dbReference type="EMBL" id="NVDG01000023">
    <property type="protein sequence ID" value="PFU42229.1"/>
    <property type="molecule type" value="Genomic_DNA"/>
</dbReference>
<gene>
    <name evidence="1" type="ORF">COK86_13710</name>
</gene>
<reference evidence="1 2" key="1">
    <citation type="submission" date="2017-09" db="EMBL/GenBank/DDBJ databases">
        <title>Large-scale bioinformatics analysis of Bacillus genomes uncovers conserved roles of natural products in bacterial physiology.</title>
        <authorList>
            <consortium name="Agbiome Team Llc"/>
            <person name="Bleich R.M."/>
            <person name="Grubbs K.J."/>
            <person name="Santa Maria K.C."/>
            <person name="Allen S.E."/>
            <person name="Farag S."/>
            <person name="Shank E.A."/>
            <person name="Bowers A."/>
        </authorList>
    </citation>
    <scope>NUCLEOTIDE SEQUENCE [LARGE SCALE GENOMIC DNA]</scope>
    <source>
        <strain evidence="1 2">AFS061806</strain>
    </source>
</reference>
<organism evidence="1 2">
    <name type="scientific">Bacillus cereus</name>
    <dbReference type="NCBI Taxonomy" id="1396"/>
    <lineage>
        <taxon>Bacteria</taxon>
        <taxon>Bacillati</taxon>
        <taxon>Bacillota</taxon>
        <taxon>Bacilli</taxon>
        <taxon>Bacillales</taxon>
        <taxon>Bacillaceae</taxon>
        <taxon>Bacillus</taxon>
        <taxon>Bacillus cereus group</taxon>
    </lineage>
</organism>
<comment type="caution">
    <text evidence="1">The sequence shown here is derived from an EMBL/GenBank/DDBJ whole genome shotgun (WGS) entry which is preliminary data.</text>
</comment>